<reference evidence="2" key="1">
    <citation type="submission" date="2013-09" db="EMBL/GenBank/DDBJ databases">
        <title>Corchorus olitorius genome sequencing.</title>
        <authorList>
            <person name="Alam M."/>
            <person name="Haque M.S."/>
            <person name="Islam M.S."/>
            <person name="Emdad E.M."/>
            <person name="Islam M.M."/>
            <person name="Ahmed B."/>
            <person name="Halim A."/>
            <person name="Hossen Q.M.M."/>
            <person name="Hossain M.Z."/>
            <person name="Ahmed R."/>
            <person name="Khan M.M."/>
            <person name="Islam R."/>
            <person name="Rashid M.M."/>
            <person name="Khan S.A."/>
            <person name="Rahman M.S."/>
            <person name="Alam M."/>
            <person name="Yahiya A.S."/>
            <person name="Khan M.S."/>
            <person name="Azam M.S."/>
            <person name="Haque T."/>
            <person name="Lashkar M.Z.H."/>
            <person name="Akhand A.I."/>
            <person name="Morshed G."/>
            <person name="Roy S."/>
            <person name="Uddin K.S."/>
            <person name="Rabeya T."/>
            <person name="Hossain A.S."/>
            <person name="Chowdhury A."/>
            <person name="Snigdha A.R."/>
            <person name="Mortoza M.S."/>
            <person name="Matin S.A."/>
            <person name="Hoque S.M.E."/>
            <person name="Islam M.K."/>
            <person name="Roy D.K."/>
            <person name="Haider R."/>
            <person name="Moosa M.M."/>
            <person name="Elias S.M."/>
            <person name="Hasan A.M."/>
            <person name="Jahan S."/>
            <person name="Shafiuddin M."/>
            <person name="Mahmood N."/>
            <person name="Shommy N.S."/>
        </authorList>
    </citation>
    <scope>NUCLEOTIDE SEQUENCE [LARGE SCALE GENOMIC DNA]</scope>
    <source>
        <strain evidence="2">cv. O-4</strain>
    </source>
</reference>
<organism evidence="1 2">
    <name type="scientific">Corchorus olitorius</name>
    <dbReference type="NCBI Taxonomy" id="93759"/>
    <lineage>
        <taxon>Eukaryota</taxon>
        <taxon>Viridiplantae</taxon>
        <taxon>Streptophyta</taxon>
        <taxon>Embryophyta</taxon>
        <taxon>Tracheophyta</taxon>
        <taxon>Spermatophyta</taxon>
        <taxon>Magnoliopsida</taxon>
        <taxon>eudicotyledons</taxon>
        <taxon>Gunneridae</taxon>
        <taxon>Pentapetalae</taxon>
        <taxon>rosids</taxon>
        <taxon>malvids</taxon>
        <taxon>Malvales</taxon>
        <taxon>Malvaceae</taxon>
        <taxon>Grewioideae</taxon>
        <taxon>Apeibeae</taxon>
        <taxon>Corchorus</taxon>
    </lineage>
</organism>
<evidence type="ECO:0000313" key="2">
    <source>
        <dbReference type="Proteomes" id="UP000187203"/>
    </source>
</evidence>
<dbReference type="AlphaFoldDB" id="A0A1R3GFV2"/>
<proteinExistence type="predicted"/>
<name>A0A1R3GFV2_9ROSI</name>
<protein>
    <submittedName>
        <fullName evidence="1">Translation elongation factor eEF-3</fullName>
    </submittedName>
</protein>
<feature type="non-terminal residue" evidence="1">
    <location>
        <position position="1"/>
    </location>
</feature>
<comment type="caution">
    <text evidence="1">The sequence shown here is derived from an EMBL/GenBank/DDBJ whole genome shotgun (WGS) entry which is preliminary data.</text>
</comment>
<gene>
    <name evidence="1" type="ORF">COLO4_35526</name>
</gene>
<accession>A0A1R3GFV2</accession>
<keyword evidence="1" id="KW-0251">Elongation factor</keyword>
<sequence>NAKVAARLMQLECLEIELNEMYNKQYPILANPTSEELNVRFMDFLIRIGEKKEHYIEILSHKADFIAFAERVYSKKGNLLREWNEMRKKIDALDPACAASQTMLEREDSGES</sequence>
<dbReference type="EMBL" id="AWUE01022661">
    <property type="protein sequence ID" value="OMO56947.1"/>
    <property type="molecule type" value="Genomic_DNA"/>
</dbReference>
<dbReference type="Proteomes" id="UP000187203">
    <property type="component" value="Unassembled WGS sequence"/>
</dbReference>
<keyword evidence="2" id="KW-1185">Reference proteome</keyword>
<keyword evidence="1" id="KW-0648">Protein biosynthesis</keyword>
<evidence type="ECO:0000313" key="1">
    <source>
        <dbReference type="EMBL" id="OMO56947.1"/>
    </source>
</evidence>
<dbReference type="GO" id="GO:0003746">
    <property type="term" value="F:translation elongation factor activity"/>
    <property type="evidence" value="ECO:0007669"/>
    <property type="project" value="UniProtKB-KW"/>
</dbReference>